<dbReference type="PANTHER" id="PTHR34847">
    <property type="entry name" value="NODULATION PROTEIN U"/>
    <property type="match status" value="1"/>
</dbReference>
<dbReference type="EMBL" id="LR797824">
    <property type="protein sequence ID" value="CAB4241661.1"/>
    <property type="molecule type" value="Genomic_DNA"/>
</dbReference>
<dbReference type="InterPro" id="IPR038152">
    <property type="entry name" value="Carbam_trans_C_sf"/>
</dbReference>
<dbReference type="PANTHER" id="PTHR34847:SF1">
    <property type="entry name" value="NODULATION PROTEIN U"/>
    <property type="match status" value="1"/>
</dbReference>
<proteinExistence type="inferred from homology"/>
<organism evidence="4">
    <name type="scientific">uncultured Caudovirales phage</name>
    <dbReference type="NCBI Taxonomy" id="2100421"/>
    <lineage>
        <taxon>Viruses</taxon>
        <taxon>Duplodnaviria</taxon>
        <taxon>Heunggongvirae</taxon>
        <taxon>Uroviricota</taxon>
        <taxon>Caudoviricetes</taxon>
        <taxon>Peduoviridae</taxon>
        <taxon>Maltschvirus</taxon>
        <taxon>Maltschvirus maltsch</taxon>
    </lineage>
</organism>
<dbReference type="Gene3D" id="3.30.420.40">
    <property type="match status" value="2"/>
</dbReference>
<evidence type="ECO:0000259" key="3">
    <source>
        <dbReference type="Pfam" id="PF16861"/>
    </source>
</evidence>
<feature type="domain" description="Carbamoyltransferase" evidence="2">
    <location>
        <begin position="84"/>
        <end position="294"/>
    </location>
</feature>
<dbReference type="InterPro" id="IPR031730">
    <property type="entry name" value="Carbam_trans_C"/>
</dbReference>
<dbReference type="InterPro" id="IPR051338">
    <property type="entry name" value="NodU/CmcH_Carbamoyltrnsfr"/>
</dbReference>
<reference evidence="4" key="1">
    <citation type="submission" date="2020-05" db="EMBL/GenBank/DDBJ databases">
        <authorList>
            <person name="Chiriac C."/>
            <person name="Salcher M."/>
            <person name="Ghai R."/>
            <person name="Kavagutti S V."/>
        </authorList>
    </citation>
    <scope>NUCLEOTIDE SEQUENCE</scope>
</reference>
<evidence type="ECO:0000256" key="1">
    <source>
        <dbReference type="ARBA" id="ARBA00006129"/>
    </source>
</evidence>
<dbReference type="SUPFAM" id="SSF53067">
    <property type="entry name" value="Actin-like ATPase domain"/>
    <property type="match status" value="1"/>
</dbReference>
<dbReference type="CDD" id="cd24033">
    <property type="entry name" value="ASKHA_NBD_NodU_CmcH-like_N"/>
    <property type="match status" value="1"/>
</dbReference>
<evidence type="ECO:0000259" key="2">
    <source>
        <dbReference type="Pfam" id="PF02543"/>
    </source>
</evidence>
<accession>A0A6J5TAL5</accession>
<dbReference type="Pfam" id="PF02543">
    <property type="entry name" value="Carbam_trans_N"/>
    <property type="match status" value="1"/>
</dbReference>
<name>A0A6J5TAL5_9CAUD</name>
<evidence type="ECO:0000313" key="4">
    <source>
        <dbReference type="EMBL" id="CAB4241661.1"/>
    </source>
</evidence>
<gene>
    <name evidence="4" type="ORF">UFOVP71_199</name>
</gene>
<dbReference type="Gene3D" id="3.90.870.20">
    <property type="entry name" value="Carbamoyltransferase, C-terminal domain"/>
    <property type="match status" value="1"/>
</dbReference>
<feature type="domain" description="Carbamoyltransferase C-terminal" evidence="3">
    <location>
        <begin position="325"/>
        <end position="480"/>
    </location>
</feature>
<dbReference type="InterPro" id="IPR003696">
    <property type="entry name" value="Carbtransf_dom"/>
</dbReference>
<dbReference type="GO" id="GO:0016740">
    <property type="term" value="F:transferase activity"/>
    <property type="evidence" value="ECO:0007669"/>
    <property type="project" value="UniProtKB-KW"/>
</dbReference>
<dbReference type="Pfam" id="PF16861">
    <property type="entry name" value="Carbam_trans_C"/>
    <property type="match status" value="1"/>
</dbReference>
<dbReference type="InterPro" id="IPR043129">
    <property type="entry name" value="ATPase_NBD"/>
</dbReference>
<comment type="similarity">
    <text evidence="1">Belongs to the NodU/CmcH family.</text>
</comment>
<sequence>MILGITAQNHDASLALIDGDKIVWAAHSERYSRRKNDTVLNHDMIAEMCEYGEPTEVVWFENPYTKSLRKLYSGQRPWYVSPTEQLEYAGIDHLPFNYVGHHESHAAAGYYTSGFQDAAILVVDAIGEWDTVSIWEGQGANITKRWSKRYPDSIGLFYTAMTQWLGLKPNEEEYILMGMAAYGKPILKEELRETFFKKWGPPNFKLRHNLHRGCQWWQSSADKFDIAASVQALVEEYLLETVFAMAMNTQSKNLVFMGGVALNCVANSLIASSRAFDNVWIMPNPGDSGSAIGAVAAHTKQHLKWEGLYLGTDIKGELDVESIVNNLLDGKVVAVANGRAEFGPRALGNRSLLCDPRGGDAKANMNTIKKREQFRPFAPAVLAEHANMYFDMPVDESPYMQFVARCRLPDLLPGIAHFDGTSRVQTVTHKDNAQFRFLLEAWYEASGCPMLMNTSLNIKGEPLVNTWADAKRFQTRHNIKIF</sequence>
<keyword evidence="4" id="KW-0808">Transferase</keyword>
<protein>
    <submittedName>
        <fullName evidence="4">COG2192 Predicted carbamoyl transferase, NodU family</fullName>
    </submittedName>
</protein>